<evidence type="ECO:0000259" key="2">
    <source>
        <dbReference type="Pfam" id="PF18974"/>
    </source>
</evidence>
<dbReference type="Proteomes" id="UP001255601">
    <property type="component" value="Unassembled WGS sequence"/>
</dbReference>
<organism evidence="3 4">
    <name type="scientific">Agrobacterium larrymoorei</name>
    <dbReference type="NCBI Taxonomy" id="160699"/>
    <lineage>
        <taxon>Bacteria</taxon>
        <taxon>Pseudomonadati</taxon>
        <taxon>Pseudomonadota</taxon>
        <taxon>Alphaproteobacteria</taxon>
        <taxon>Hyphomicrobiales</taxon>
        <taxon>Rhizobiaceae</taxon>
        <taxon>Rhizobium/Agrobacterium group</taxon>
        <taxon>Agrobacterium</taxon>
    </lineage>
</organism>
<feature type="compositionally biased region" description="Basic and acidic residues" evidence="1">
    <location>
        <begin position="425"/>
        <end position="436"/>
    </location>
</feature>
<evidence type="ECO:0000313" key="3">
    <source>
        <dbReference type="EMBL" id="MDR6101878.1"/>
    </source>
</evidence>
<gene>
    <name evidence="3" type="ORF">QE369_002075</name>
</gene>
<sequence length="649" mass="71714">MAIDKSDTHKSGTASLFDDPGRIYLAVPSKEEEQARSAAKSGGFKLGWDQEKEVWYAPADADPKVLARWWPKHRSEIAARAVPIGSDDPPHSERVAMTDQSPVERQNNPVDRIRAGHKRVRRLGEHVRDPDHVEHAFSIPGVFASLKSHDRNTGLHTEEKVFPGRRYSSRSYRPADDGTMRLVAKTKDSSSRTKEVEYGSDGSKRVDRRTKGGGLIRVYTKAADGSRFFEHEKYGFYEDKVKNYDRVTGAHERTIGLGTAFRRDYLLDGQGTEVTTGKRNLLNSKAFLRNEDGTLKSQVKIKRLGGLFNETYEIADPAELHSKGLEAEKGRTTSRRSGMYRSSVERHSDGAETTTRKLGKTGSFFQRVKFIDSAGSQSTETTILGVTVYGRSPNAAKRAGSDVTTGEPVPSRSTSPSQQIPENSPPDKPDIGERVQKTQSYVERSSQTEHDPASHDLHRGKDMPDFERRSASARPPVTAKRHEEIISSRNQYPGKQASFESPAISDRRRGSAPVAKSSGSLGHQASMTVVRQKSFSSELEPDDEALAAMREIEAHSSTPSGSSPATVSGKVRAEEKRAPATVRPHVTSFRGFDSESEFDDLGLDDADFAPLDVNPTTSARAILSRPTSLNGKKPLRGLDEREDDRTHSM</sequence>
<feature type="region of interest" description="Disordered" evidence="1">
    <location>
        <begin position="80"/>
        <end position="105"/>
    </location>
</feature>
<proteinExistence type="predicted"/>
<feature type="compositionally biased region" description="Basic and acidic residues" evidence="1">
    <location>
        <begin position="636"/>
        <end position="649"/>
    </location>
</feature>
<evidence type="ECO:0000313" key="4">
    <source>
        <dbReference type="Proteomes" id="UP001255601"/>
    </source>
</evidence>
<feature type="region of interest" description="Disordered" evidence="1">
    <location>
        <begin position="185"/>
        <end position="205"/>
    </location>
</feature>
<accession>A0AAJ2B7M6</accession>
<reference evidence="3" key="1">
    <citation type="submission" date="2023-08" db="EMBL/GenBank/DDBJ databases">
        <title>Functional and genomic diversity of the sorghum phyllosphere microbiome.</title>
        <authorList>
            <person name="Shade A."/>
        </authorList>
    </citation>
    <scope>NUCLEOTIDE SEQUENCE</scope>
    <source>
        <strain evidence="3">SORGH_AS_0974</strain>
    </source>
</reference>
<feature type="compositionally biased region" description="Polar residues" evidence="1">
    <location>
        <begin position="614"/>
        <end position="630"/>
    </location>
</feature>
<feature type="region of interest" description="Disordered" evidence="1">
    <location>
        <begin position="610"/>
        <end position="649"/>
    </location>
</feature>
<dbReference type="InterPro" id="IPR043764">
    <property type="entry name" value="DUF5710"/>
</dbReference>
<feature type="region of interest" description="Disordered" evidence="1">
    <location>
        <begin position="393"/>
        <end position="582"/>
    </location>
</feature>
<dbReference type="Pfam" id="PF18974">
    <property type="entry name" value="DUF5710"/>
    <property type="match status" value="1"/>
</dbReference>
<name>A0AAJ2B7M6_9HYPH</name>
<dbReference type="AlphaFoldDB" id="A0AAJ2B7M6"/>
<evidence type="ECO:0000256" key="1">
    <source>
        <dbReference type="SAM" id="MobiDB-lite"/>
    </source>
</evidence>
<protein>
    <recommendedName>
        <fullName evidence="2">DUF5710 domain-containing protein</fullName>
    </recommendedName>
</protein>
<feature type="compositionally biased region" description="Polar residues" evidence="1">
    <location>
        <begin position="517"/>
        <end position="537"/>
    </location>
</feature>
<feature type="domain" description="DUF5710" evidence="2">
    <location>
        <begin position="22"/>
        <end position="71"/>
    </location>
</feature>
<feature type="compositionally biased region" description="Polar residues" evidence="1">
    <location>
        <begin position="555"/>
        <end position="566"/>
    </location>
</feature>
<feature type="region of interest" description="Disordered" evidence="1">
    <location>
        <begin position="323"/>
        <end position="357"/>
    </location>
</feature>
<feature type="compositionally biased region" description="Basic and acidic residues" evidence="1">
    <location>
        <begin position="446"/>
        <end position="470"/>
    </location>
</feature>
<dbReference type="RefSeq" id="WP_309770778.1">
    <property type="nucleotide sequence ID" value="NZ_JAVIZC010000002.1"/>
</dbReference>
<dbReference type="EMBL" id="JAVIZC010000002">
    <property type="protein sequence ID" value="MDR6101878.1"/>
    <property type="molecule type" value="Genomic_DNA"/>
</dbReference>
<comment type="caution">
    <text evidence="3">The sequence shown here is derived from an EMBL/GenBank/DDBJ whole genome shotgun (WGS) entry which is preliminary data.</text>
</comment>
<feature type="compositionally biased region" description="Polar residues" evidence="1">
    <location>
        <begin position="411"/>
        <end position="422"/>
    </location>
</feature>